<dbReference type="SUPFAM" id="SSF53623">
    <property type="entry name" value="MurD-like peptide ligases, catalytic domain"/>
    <property type="match status" value="1"/>
</dbReference>
<dbReference type="Pfam" id="PF08245">
    <property type="entry name" value="Mur_ligase_M"/>
    <property type="match status" value="1"/>
</dbReference>
<name>A0A6J6ILJ2_9ZZZZ</name>
<dbReference type="EMBL" id="CAEZVN010000007">
    <property type="protein sequence ID" value="CAB4625334.1"/>
    <property type="molecule type" value="Genomic_DNA"/>
</dbReference>
<evidence type="ECO:0000256" key="2">
    <source>
        <dbReference type="ARBA" id="ARBA00022741"/>
    </source>
</evidence>
<dbReference type="InterPro" id="IPR013221">
    <property type="entry name" value="Mur_ligase_cen"/>
</dbReference>
<dbReference type="InterPro" id="IPR013564">
    <property type="entry name" value="MurT_C"/>
</dbReference>
<reference evidence="6" key="1">
    <citation type="submission" date="2020-05" db="EMBL/GenBank/DDBJ databases">
        <authorList>
            <person name="Chiriac C."/>
            <person name="Salcher M."/>
            <person name="Ghai R."/>
            <person name="Kavagutti S V."/>
        </authorList>
    </citation>
    <scope>NUCLEOTIDE SEQUENCE</scope>
</reference>
<sequence length="423" mass="45425">MFYLPAILIGRAARTLIRKVRPGGGSALPGLILSKIAPGLLAKTLNSFPDGLVVVTGSAGKSTTTKMLVAIARAHGKTVFTNPSTANINQGFYSAILERSNIFGLIQGDVAILEMDEGHAAEITKRVAPRQSTILNVLEDQLDRFVDPSIVREKLAMVARRTKGPILLNADDQNTVIIGADLSSDANVVWFGIDETVIGSTKHGLGAAPTYLPNLERPNVDAEIQSVAGTTATVLIAQQQVSFSLPNRGLHYALDSVAALLSARSYLGSDFDLDLAASVLNDLPPVFARGEIAQVGAEDVEFILVQNPMSFQLNLDNLSTKPEQIMVAIGRDVHDPSWLWTVDMSNLTHVDMVSGYNFAEIALRLTYAGVPIGEVDGDLESALTKFFSLPAPSSGMKTVIFSADAMRRTRRILGFTDPEAVER</sequence>
<proteinExistence type="predicted"/>
<evidence type="ECO:0000256" key="1">
    <source>
        <dbReference type="ARBA" id="ARBA00022598"/>
    </source>
</evidence>
<organism evidence="6">
    <name type="scientific">freshwater metagenome</name>
    <dbReference type="NCBI Taxonomy" id="449393"/>
    <lineage>
        <taxon>unclassified sequences</taxon>
        <taxon>metagenomes</taxon>
        <taxon>ecological metagenomes</taxon>
    </lineage>
</organism>
<dbReference type="GO" id="GO:0016881">
    <property type="term" value="F:acid-amino acid ligase activity"/>
    <property type="evidence" value="ECO:0007669"/>
    <property type="project" value="InterPro"/>
</dbReference>
<dbReference type="InterPro" id="IPR051046">
    <property type="entry name" value="MurCDEF_CellWall_CoF430Synth"/>
</dbReference>
<dbReference type="Gene3D" id="3.40.1190.10">
    <property type="entry name" value="Mur-like, catalytic domain"/>
    <property type="match status" value="1"/>
</dbReference>
<dbReference type="PANTHER" id="PTHR43024">
    <property type="entry name" value="UDP-N-ACETYLMURAMOYL-TRIPEPTIDE--D-ALANYL-D-ALANINE LIGASE"/>
    <property type="match status" value="1"/>
</dbReference>
<evidence type="ECO:0000259" key="5">
    <source>
        <dbReference type="Pfam" id="PF08353"/>
    </source>
</evidence>
<protein>
    <submittedName>
        <fullName evidence="6">Unannotated protein</fullName>
    </submittedName>
</protein>
<keyword evidence="1" id="KW-0436">Ligase</keyword>
<dbReference type="PANTHER" id="PTHR43024:SF1">
    <property type="entry name" value="UDP-N-ACETYLMURAMOYL-TRIPEPTIDE--D-ALANYL-D-ALANINE LIGASE"/>
    <property type="match status" value="1"/>
</dbReference>
<dbReference type="AlphaFoldDB" id="A0A6J6ILJ2"/>
<feature type="domain" description="Lipid II isoglutaminyl synthase (glutamine-hydrolyzing) subunit MurT C-terminal" evidence="5">
    <location>
        <begin position="304"/>
        <end position="385"/>
    </location>
</feature>
<dbReference type="GO" id="GO:0005524">
    <property type="term" value="F:ATP binding"/>
    <property type="evidence" value="ECO:0007669"/>
    <property type="project" value="UniProtKB-KW"/>
</dbReference>
<dbReference type="Pfam" id="PF08353">
    <property type="entry name" value="MurT_C"/>
    <property type="match status" value="1"/>
</dbReference>
<evidence type="ECO:0000259" key="4">
    <source>
        <dbReference type="Pfam" id="PF08245"/>
    </source>
</evidence>
<dbReference type="InterPro" id="IPR036565">
    <property type="entry name" value="Mur-like_cat_sf"/>
</dbReference>
<evidence type="ECO:0000256" key="3">
    <source>
        <dbReference type="ARBA" id="ARBA00022840"/>
    </source>
</evidence>
<keyword evidence="3" id="KW-0067">ATP-binding</keyword>
<evidence type="ECO:0000313" key="6">
    <source>
        <dbReference type="EMBL" id="CAB4625334.1"/>
    </source>
</evidence>
<accession>A0A6J6ILJ2</accession>
<keyword evidence="2" id="KW-0547">Nucleotide-binding</keyword>
<gene>
    <name evidence="6" type="ORF">UFOPK2001_00170</name>
</gene>
<feature type="domain" description="Mur ligase central" evidence="4">
    <location>
        <begin position="55"/>
        <end position="197"/>
    </location>
</feature>